<feature type="binding site" evidence="5 7">
    <location>
        <position position="125"/>
    </location>
    <ligand>
        <name>FMN</name>
        <dbReference type="ChEBI" id="CHEBI:58210"/>
    </ligand>
</feature>
<name>A0A841AJC8_9MICO</name>
<feature type="binding site" evidence="5 7">
    <location>
        <begin position="81"/>
        <end position="86"/>
    </location>
    <ligand>
        <name>FMN</name>
        <dbReference type="ChEBI" id="CHEBI:58210"/>
    </ligand>
</feature>
<feature type="binding site" evidence="5 6">
    <location>
        <position position="86"/>
    </location>
    <ligand>
        <name>substrate</name>
    </ligand>
</feature>
<evidence type="ECO:0000256" key="6">
    <source>
        <dbReference type="PIRSR" id="PIRSR000190-1"/>
    </source>
</evidence>
<dbReference type="Gene3D" id="2.30.110.10">
    <property type="entry name" value="Electron Transport, Fmn-binding Protein, Chain A"/>
    <property type="match status" value="1"/>
</dbReference>
<evidence type="ECO:0000256" key="5">
    <source>
        <dbReference type="HAMAP-Rule" id="MF_01629"/>
    </source>
</evidence>
<dbReference type="AlphaFoldDB" id="A0A841AJC8"/>
<dbReference type="PANTHER" id="PTHR10851">
    <property type="entry name" value="PYRIDOXINE-5-PHOSPHATE OXIDASE"/>
    <property type="match status" value="1"/>
</dbReference>
<dbReference type="PANTHER" id="PTHR10851:SF0">
    <property type="entry name" value="PYRIDOXINE-5'-PHOSPHATE OXIDASE"/>
    <property type="match status" value="1"/>
</dbReference>
<feature type="binding site" evidence="5 7">
    <location>
        <position position="103"/>
    </location>
    <ligand>
        <name>FMN</name>
        <dbReference type="ChEBI" id="CHEBI:58210"/>
    </ligand>
</feature>
<dbReference type="Proteomes" id="UP000588158">
    <property type="component" value="Unassembled WGS sequence"/>
</dbReference>
<reference evidence="10 11" key="1">
    <citation type="submission" date="2020-08" db="EMBL/GenBank/DDBJ databases">
        <title>Sequencing the genomes of 1000 actinobacteria strains.</title>
        <authorList>
            <person name="Klenk H.-P."/>
        </authorList>
    </citation>
    <scope>NUCLEOTIDE SEQUENCE [LARGE SCALE GENOMIC DNA]</scope>
    <source>
        <strain evidence="10 11">DSM 28796</strain>
    </source>
</reference>
<gene>
    <name evidence="5" type="primary">pdxH</name>
    <name evidence="10" type="ORF">HNR70_002957</name>
</gene>
<comment type="function">
    <text evidence="5">Catalyzes the oxidation of either pyridoxine 5'-phosphate (PNP) or pyridoxamine 5'-phosphate (PMP) into pyridoxal 5'-phosphate (PLP).</text>
</comment>
<comment type="pathway">
    <text evidence="5">Cofactor metabolism; pyridoxal 5'-phosphate salvage; pyridoxal 5'-phosphate from pyridoxamine 5'-phosphate: step 1/1.</text>
</comment>
<evidence type="ECO:0000259" key="8">
    <source>
        <dbReference type="Pfam" id="PF01243"/>
    </source>
</evidence>
<keyword evidence="3 5" id="KW-0288">FMN</keyword>
<organism evidence="10 11">
    <name type="scientific">Brachybacterium aquaticum</name>
    <dbReference type="NCBI Taxonomy" id="1432564"/>
    <lineage>
        <taxon>Bacteria</taxon>
        <taxon>Bacillati</taxon>
        <taxon>Actinomycetota</taxon>
        <taxon>Actinomycetes</taxon>
        <taxon>Micrococcales</taxon>
        <taxon>Dermabacteraceae</taxon>
        <taxon>Brachybacterium</taxon>
    </lineage>
</organism>
<evidence type="ECO:0000313" key="10">
    <source>
        <dbReference type="EMBL" id="MBB5833144.1"/>
    </source>
</evidence>
<dbReference type="EMBL" id="JACHLZ010000001">
    <property type="protein sequence ID" value="MBB5833144.1"/>
    <property type="molecule type" value="Genomic_DNA"/>
</dbReference>
<evidence type="ECO:0000259" key="9">
    <source>
        <dbReference type="Pfam" id="PF10590"/>
    </source>
</evidence>
<keyword evidence="11" id="KW-1185">Reference proteome</keyword>
<feature type="binding site" evidence="6">
    <location>
        <begin position="20"/>
        <end position="23"/>
    </location>
    <ligand>
        <name>substrate</name>
    </ligand>
</feature>
<comment type="similarity">
    <text evidence="1 5">Belongs to the pyridoxamine 5'-phosphate oxidase family.</text>
</comment>
<dbReference type="NCBIfam" id="TIGR00558">
    <property type="entry name" value="pdxH"/>
    <property type="match status" value="1"/>
</dbReference>
<feature type="domain" description="Pyridoxine 5'-phosphate oxidase dimerisation C-terminal" evidence="9">
    <location>
        <begin position="192"/>
        <end position="233"/>
    </location>
</feature>
<dbReference type="PIRSF" id="PIRSF000190">
    <property type="entry name" value="Pyd_amn-ph_oxd"/>
    <property type="match status" value="1"/>
</dbReference>
<feature type="binding site" evidence="5 6">
    <location>
        <begin position="211"/>
        <end position="213"/>
    </location>
    <ligand>
        <name>substrate</name>
    </ligand>
</feature>
<dbReference type="InterPro" id="IPR019576">
    <property type="entry name" value="Pyridoxamine_oxidase_dimer_C"/>
</dbReference>
<comment type="subunit">
    <text evidence="5">Homodimer.</text>
</comment>
<feature type="binding site" evidence="5 6">
    <location>
        <position position="147"/>
    </location>
    <ligand>
        <name>substrate</name>
    </ligand>
</feature>
<dbReference type="InterPro" id="IPR019740">
    <property type="entry name" value="Pyridox_Oxase_CS"/>
</dbReference>
<evidence type="ECO:0000313" key="11">
    <source>
        <dbReference type="Proteomes" id="UP000588158"/>
    </source>
</evidence>
<feature type="binding site" evidence="5 7">
    <location>
        <position position="215"/>
    </location>
    <ligand>
        <name>FMN</name>
        <dbReference type="ChEBI" id="CHEBI:58210"/>
    </ligand>
</feature>
<dbReference type="InterPro" id="IPR011576">
    <property type="entry name" value="Pyridox_Oxase_N"/>
</dbReference>
<dbReference type="RefSeq" id="WP_184326348.1">
    <property type="nucleotide sequence ID" value="NZ_JACHLZ010000001.1"/>
</dbReference>
<feature type="binding site" evidence="5 6">
    <location>
        <position position="151"/>
    </location>
    <ligand>
        <name>substrate</name>
    </ligand>
</feature>
<evidence type="ECO:0000256" key="4">
    <source>
        <dbReference type="ARBA" id="ARBA00023002"/>
    </source>
</evidence>
<sequence length="233" mass="25674">MTGSADSPAQPVHHDLAGERLDYLAGSLADDAPADPLALLDTWLDEAFARRETHGDISDPSAVVLSTIALGEDGAPRPRSRTVLLKGRSGEGLVVYTNLASDKGHELAETPRASLLLPWYPLQRQVRIEGAVHEGSAAESDAYWASRPRGSQLGAWASHQSAPIDSRDALEAQYAEVEARFEGQDVPRPEFWGGLRIDPVRIEFWQGRANRLHDRIVYSRATDGTWERHRLQP</sequence>
<evidence type="ECO:0000256" key="3">
    <source>
        <dbReference type="ARBA" id="ARBA00022643"/>
    </source>
</evidence>
<feature type="binding site" evidence="5 7">
    <location>
        <begin position="96"/>
        <end position="97"/>
    </location>
    <ligand>
        <name>FMN</name>
        <dbReference type="ChEBI" id="CHEBI:58210"/>
    </ligand>
</feature>
<dbReference type="SUPFAM" id="SSF50475">
    <property type="entry name" value="FMN-binding split barrel"/>
    <property type="match status" value="1"/>
</dbReference>
<dbReference type="HAMAP" id="MF_01629">
    <property type="entry name" value="PdxH"/>
    <property type="match status" value="1"/>
</dbReference>
<feature type="binding site" evidence="5 7">
    <location>
        <position position="205"/>
    </location>
    <ligand>
        <name>FMN</name>
        <dbReference type="ChEBI" id="CHEBI:58210"/>
    </ligand>
</feature>
<feature type="domain" description="Pyridoxamine 5'-phosphate oxidase N-terminal" evidence="8">
    <location>
        <begin position="57"/>
        <end position="179"/>
    </location>
</feature>
<dbReference type="Pfam" id="PF01243">
    <property type="entry name" value="PNPOx_N"/>
    <property type="match status" value="1"/>
</dbReference>
<dbReference type="InterPro" id="IPR000659">
    <property type="entry name" value="Pyridox_Oxase"/>
</dbReference>
<dbReference type="NCBIfam" id="NF004231">
    <property type="entry name" value="PRK05679.1"/>
    <property type="match status" value="1"/>
</dbReference>
<comment type="catalytic activity">
    <reaction evidence="5">
        <text>pyridoxamine 5'-phosphate + O2 + H2O = pyridoxal 5'-phosphate + H2O2 + NH4(+)</text>
        <dbReference type="Rhea" id="RHEA:15817"/>
        <dbReference type="ChEBI" id="CHEBI:15377"/>
        <dbReference type="ChEBI" id="CHEBI:15379"/>
        <dbReference type="ChEBI" id="CHEBI:16240"/>
        <dbReference type="ChEBI" id="CHEBI:28938"/>
        <dbReference type="ChEBI" id="CHEBI:58451"/>
        <dbReference type="ChEBI" id="CHEBI:597326"/>
        <dbReference type="EC" id="1.4.3.5"/>
    </reaction>
</comment>
<evidence type="ECO:0000256" key="2">
    <source>
        <dbReference type="ARBA" id="ARBA00022630"/>
    </source>
</evidence>
<feature type="binding site" evidence="5 7">
    <location>
        <begin position="160"/>
        <end position="161"/>
    </location>
    <ligand>
        <name>FMN</name>
        <dbReference type="ChEBI" id="CHEBI:58210"/>
    </ligand>
</feature>
<comment type="pathway">
    <text evidence="5">Cofactor metabolism; pyridoxal 5'-phosphate salvage; pyridoxal 5'-phosphate from pyridoxine 5'-phosphate: step 1/1.</text>
</comment>
<proteinExistence type="inferred from homology"/>
<dbReference type="GO" id="GO:0010181">
    <property type="term" value="F:FMN binding"/>
    <property type="evidence" value="ECO:0007669"/>
    <property type="project" value="UniProtKB-UniRule"/>
</dbReference>
<feature type="binding site" evidence="5 6">
    <location>
        <position position="143"/>
    </location>
    <ligand>
        <name>substrate</name>
    </ligand>
</feature>
<dbReference type="EC" id="1.4.3.5" evidence="5"/>
<keyword evidence="5" id="KW-0664">Pyridoxine biosynthesis</keyword>
<comment type="cofactor">
    <cofactor evidence="5 7">
        <name>FMN</name>
        <dbReference type="ChEBI" id="CHEBI:58210"/>
    </cofactor>
    <text evidence="5 7">Binds 1 FMN per subunit.</text>
</comment>
<dbReference type="Pfam" id="PF10590">
    <property type="entry name" value="PNP_phzG_C"/>
    <property type="match status" value="1"/>
</dbReference>
<comment type="caution">
    <text evidence="5">Lacks conserved residue(s) required for the propagation of feature annotation.</text>
</comment>
<dbReference type="InterPro" id="IPR012349">
    <property type="entry name" value="Split_barrel_FMN-bd"/>
</dbReference>
<comment type="catalytic activity">
    <reaction evidence="5">
        <text>pyridoxine 5'-phosphate + O2 = pyridoxal 5'-phosphate + H2O2</text>
        <dbReference type="Rhea" id="RHEA:15149"/>
        <dbReference type="ChEBI" id="CHEBI:15379"/>
        <dbReference type="ChEBI" id="CHEBI:16240"/>
        <dbReference type="ChEBI" id="CHEBI:58589"/>
        <dbReference type="ChEBI" id="CHEBI:597326"/>
        <dbReference type="EC" id="1.4.3.5"/>
    </reaction>
</comment>
<protein>
    <recommendedName>
        <fullName evidence="5">Pyridoxine/pyridoxamine 5'-phosphate oxidase</fullName>
        <ecNumber evidence="5">1.4.3.5</ecNumber>
    </recommendedName>
    <alternativeName>
        <fullName evidence="5">PNP/PMP oxidase</fullName>
        <shortName evidence="5">PNPOx</shortName>
    </alternativeName>
    <alternativeName>
        <fullName evidence="5">Pyridoxal 5'-phosphate synthase</fullName>
    </alternativeName>
</protein>
<comment type="caution">
    <text evidence="10">The sequence shown here is derived from an EMBL/GenBank/DDBJ whole genome shotgun (WGS) entry which is preliminary data.</text>
</comment>
<keyword evidence="4 5" id="KW-0560">Oxidoreductase</keyword>
<evidence type="ECO:0000256" key="7">
    <source>
        <dbReference type="PIRSR" id="PIRSR000190-2"/>
    </source>
</evidence>
<keyword evidence="2 5" id="KW-0285">Flavoprotein</keyword>
<dbReference type="UniPathway" id="UPA01068">
    <property type="reaction ID" value="UER00304"/>
</dbReference>
<evidence type="ECO:0000256" key="1">
    <source>
        <dbReference type="ARBA" id="ARBA00007301"/>
    </source>
</evidence>
<dbReference type="GO" id="GO:0004733">
    <property type="term" value="F:pyridoxamine phosphate oxidase activity"/>
    <property type="evidence" value="ECO:0007669"/>
    <property type="project" value="UniProtKB-UniRule"/>
</dbReference>
<dbReference type="PROSITE" id="PS01064">
    <property type="entry name" value="PYRIDOX_OXIDASE"/>
    <property type="match status" value="1"/>
</dbReference>
<accession>A0A841AJC8</accession>
<dbReference type="GO" id="GO:0008615">
    <property type="term" value="P:pyridoxine biosynthetic process"/>
    <property type="evidence" value="ECO:0007669"/>
    <property type="project" value="UniProtKB-UniRule"/>
</dbReference>